<dbReference type="GO" id="GO:0003700">
    <property type="term" value="F:DNA-binding transcription factor activity"/>
    <property type="evidence" value="ECO:0007669"/>
    <property type="project" value="TreeGrafter"/>
</dbReference>
<dbReference type="EMBL" id="BRLB01000010">
    <property type="protein sequence ID" value="GKX30569.1"/>
    <property type="molecule type" value="Genomic_DNA"/>
</dbReference>
<comment type="caution">
    <text evidence="3">The sequence shown here is derived from an EMBL/GenBank/DDBJ whole genome shotgun (WGS) entry which is preliminary data.</text>
</comment>
<proteinExistence type="predicted"/>
<evidence type="ECO:0000313" key="4">
    <source>
        <dbReference type="Proteomes" id="UP001144256"/>
    </source>
</evidence>
<dbReference type="GO" id="GO:0003677">
    <property type="term" value="F:DNA binding"/>
    <property type="evidence" value="ECO:0007669"/>
    <property type="project" value="UniProtKB-KW"/>
</dbReference>
<dbReference type="RefSeq" id="WP_281816862.1">
    <property type="nucleotide sequence ID" value="NZ_BRLB01000010.1"/>
</dbReference>
<evidence type="ECO:0000256" key="1">
    <source>
        <dbReference type="ARBA" id="ARBA00023125"/>
    </source>
</evidence>
<dbReference type="Gene3D" id="1.10.260.40">
    <property type="entry name" value="lambda repressor-like DNA-binding domains"/>
    <property type="match status" value="1"/>
</dbReference>
<dbReference type="AlphaFoldDB" id="A0A9W5YCG6"/>
<feature type="domain" description="HTH cro/C1-type" evidence="2">
    <location>
        <begin position="5"/>
        <end position="59"/>
    </location>
</feature>
<accession>A0A9W5YCG6</accession>
<dbReference type="Proteomes" id="UP001144256">
    <property type="component" value="Unassembled WGS sequence"/>
</dbReference>
<dbReference type="InterPro" id="IPR001387">
    <property type="entry name" value="Cro/C1-type_HTH"/>
</dbReference>
<evidence type="ECO:0000313" key="3">
    <source>
        <dbReference type="EMBL" id="GKX30569.1"/>
    </source>
</evidence>
<name>A0A9W5YCG6_9FIRM</name>
<dbReference type="PROSITE" id="PS50943">
    <property type="entry name" value="HTH_CROC1"/>
    <property type="match status" value="1"/>
</dbReference>
<organism evidence="3 4">
    <name type="scientific">Vallitalea longa</name>
    <dbReference type="NCBI Taxonomy" id="2936439"/>
    <lineage>
        <taxon>Bacteria</taxon>
        <taxon>Bacillati</taxon>
        <taxon>Bacillota</taxon>
        <taxon>Clostridia</taxon>
        <taxon>Lachnospirales</taxon>
        <taxon>Vallitaleaceae</taxon>
        <taxon>Vallitalea</taxon>
    </lineage>
</organism>
<gene>
    <name evidence="3" type="ORF">SH1V18_30490</name>
</gene>
<dbReference type="InterPro" id="IPR050807">
    <property type="entry name" value="TransReg_Diox_bact_type"/>
</dbReference>
<dbReference type="PANTHER" id="PTHR46797">
    <property type="entry name" value="HTH-TYPE TRANSCRIPTIONAL REGULATOR"/>
    <property type="match status" value="1"/>
</dbReference>
<dbReference type="GO" id="GO:0005829">
    <property type="term" value="C:cytosol"/>
    <property type="evidence" value="ECO:0007669"/>
    <property type="project" value="TreeGrafter"/>
</dbReference>
<reference evidence="3" key="1">
    <citation type="submission" date="2022-06" db="EMBL/GenBank/DDBJ databases">
        <title>Vallitalea longa sp. nov., an anaerobic bacterium isolated from marine sediment.</title>
        <authorList>
            <person name="Hirano S."/>
            <person name="Terahara T."/>
            <person name="Mori K."/>
            <person name="Hamada M."/>
            <person name="Matsumoto R."/>
            <person name="Kobayashi T."/>
        </authorList>
    </citation>
    <scope>NUCLEOTIDE SEQUENCE</scope>
    <source>
        <strain evidence="3">SH18-1</strain>
    </source>
</reference>
<dbReference type="SMART" id="SM00530">
    <property type="entry name" value="HTH_XRE"/>
    <property type="match status" value="1"/>
</dbReference>
<keyword evidence="4" id="KW-1185">Reference proteome</keyword>
<evidence type="ECO:0000259" key="2">
    <source>
        <dbReference type="PROSITE" id="PS50943"/>
    </source>
</evidence>
<dbReference type="InterPro" id="IPR010982">
    <property type="entry name" value="Lambda_DNA-bd_dom_sf"/>
</dbReference>
<sequence>MLFRIREIRELRKYNKSQLAKKAGISKATISKIENYKESPTIETLEKIAIALDVKISDLLDED</sequence>
<dbReference type="Pfam" id="PF01381">
    <property type="entry name" value="HTH_3"/>
    <property type="match status" value="1"/>
</dbReference>
<protein>
    <recommendedName>
        <fullName evidence="2">HTH cro/C1-type domain-containing protein</fullName>
    </recommendedName>
</protein>
<dbReference type="SUPFAM" id="SSF47413">
    <property type="entry name" value="lambda repressor-like DNA-binding domains"/>
    <property type="match status" value="1"/>
</dbReference>
<keyword evidence="1" id="KW-0238">DNA-binding</keyword>
<dbReference type="PANTHER" id="PTHR46797:SF1">
    <property type="entry name" value="METHYLPHOSPHONATE SYNTHASE"/>
    <property type="match status" value="1"/>
</dbReference>
<dbReference type="CDD" id="cd00093">
    <property type="entry name" value="HTH_XRE"/>
    <property type="match status" value="1"/>
</dbReference>